<proteinExistence type="inferred from homology"/>
<name>I4CMM1_STUST</name>
<dbReference type="InterPro" id="IPR005320">
    <property type="entry name" value="Peptidase_S51"/>
</dbReference>
<reference evidence="5 6" key="1">
    <citation type="journal article" date="2012" name="J. Bacteriol.">
        <title>Complete Genome Sequence of the Naphthalene-Degrading Bacterium Pseudomonas stutzeri AN10 (CCUG 29243).</title>
        <authorList>
            <person name="Brunet-Galmes I."/>
            <person name="Busquets A."/>
            <person name="Pena A."/>
            <person name="Gomila M."/>
            <person name="Nogales B."/>
            <person name="Garcia-Valdes E."/>
            <person name="Lalucat J."/>
            <person name="Bennasar A."/>
            <person name="Bosch R."/>
        </authorList>
    </citation>
    <scope>NUCLEOTIDE SEQUENCE [LARGE SCALE GENOMIC DNA]</scope>
    <source>
        <strain evidence="5 6">CCUG 29243</strain>
    </source>
</reference>
<dbReference type="PANTHER" id="PTHR20842:SF0">
    <property type="entry name" value="ALPHA-ASPARTYL DIPEPTIDASE"/>
    <property type="match status" value="1"/>
</dbReference>
<keyword evidence="2" id="KW-0645">Protease</keyword>
<dbReference type="InterPro" id="IPR029062">
    <property type="entry name" value="Class_I_gatase-like"/>
</dbReference>
<dbReference type="Gene3D" id="3.40.50.880">
    <property type="match status" value="1"/>
</dbReference>
<dbReference type="KEGG" id="psc:A458_00300"/>
<dbReference type="GO" id="GO:0006508">
    <property type="term" value="P:proteolysis"/>
    <property type="evidence" value="ECO:0007669"/>
    <property type="project" value="UniProtKB-KW"/>
</dbReference>
<keyword evidence="3" id="KW-0378">Hydrolase</keyword>
<dbReference type="PATRIC" id="fig|1196835.3.peg.56"/>
<evidence type="ECO:0000256" key="2">
    <source>
        <dbReference type="ARBA" id="ARBA00022670"/>
    </source>
</evidence>
<evidence type="ECO:0000313" key="5">
    <source>
        <dbReference type="EMBL" id="AFM31328.1"/>
    </source>
</evidence>
<dbReference type="GO" id="GO:0008236">
    <property type="term" value="F:serine-type peptidase activity"/>
    <property type="evidence" value="ECO:0007669"/>
    <property type="project" value="UniProtKB-KW"/>
</dbReference>
<dbReference type="eggNOG" id="COG3340">
    <property type="taxonomic scope" value="Bacteria"/>
</dbReference>
<evidence type="ECO:0000256" key="3">
    <source>
        <dbReference type="ARBA" id="ARBA00022801"/>
    </source>
</evidence>
<sequence>MMLAALPRSAAGLYQLSGRFLKKQAQIQSSAEVTMNIFLTSSFAEVVDLFVRFTGGECRGRTVTLIPTASLAEEVNSYLVAAREALVEAGLVIDELEVSTATQDEIFSKLERGDYIYVSGGNTFFLLQELKRTGADGLIAEQVRAGKCYIGESAGSAILAPSIDYIRALDDVTAAPELESYTALGLVDFYPLPHYRNAPFDEAVEQVLKEHGQVLALRPFSNNQAIVVSGGHAEIQTSGERG</sequence>
<dbReference type="Proteomes" id="UP000006063">
    <property type="component" value="Chromosome"/>
</dbReference>
<accession>I4CMM1</accession>
<evidence type="ECO:0000313" key="6">
    <source>
        <dbReference type="Proteomes" id="UP000006063"/>
    </source>
</evidence>
<evidence type="ECO:0000256" key="1">
    <source>
        <dbReference type="ARBA" id="ARBA00006534"/>
    </source>
</evidence>
<dbReference type="PANTHER" id="PTHR20842">
    <property type="entry name" value="PROTEASE S51 ALPHA-ASPARTYL DIPEPTIDASE"/>
    <property type="match status" value="1"/>
</dbReference>
<protein>
    <submittedName>
        <fullName evidence="5">S51 family peptidase</fullName>
    </submittedName>
</protein>
<evidence type="ECO:0000256" key="4">
    <source>
        <dbReference type="ARBA" id="ARBA00022825"/>
    </source>
</evidence>
<dbReference type="SUPFAM" id="SSF52317">
    <property type="entry name" value="Class I glutamine amidotransferase-like"/>
    <property type="match status" value="1"/>
</dbReference>
<gene>
    <name evidence="5" type="ORF">A458_00300</name>
</gene>
<dbReference type="HOGENOM" id="CLU_090997_0_0_6"/>
<organism evidence="5 6">
    <name type="scientific">Stutzerimonas stutzeri CCUG 29243</name>
    <dbReference type="NCBI Taxonomy" id="1196835"/>
    <lineage>
        <taxon>Bacteria</taxon>
        <taxon>Pseudomonadati</taxon>
        <taxon>Pseudomonadota</taxon>
        <taxon>Gammaproteobacteria</taxon>
        <taxon>Pseudomonadales</taxon>
        <taxon>Pseudomonadaceae</taxon>
        <taxon>Stutzerimonas</taxon>
    </lineage>
</organism>
<dbReference type="EMBL" id="CP003677">
    <property type="protein sequence ID" value="AFM31328.1"/>
    <property type="molecule type" value="Genomic_DNA"/>
</dbReference>
<comment type="similarity">
    <text evidence="1">Belongs to the peptidase S51 family.</text>
</comment>
<dbReference type="RefSeq" id="WP_014818533.1">
    <property type="nucleotide sequence ID" value="NC_018028.1"/>
</dbReference>
<keyword evidence="4" id="KW-0720">Serine protease</keyword>
<dbReference type="Pfam" id="PF03575">
    <property type="entry name" value="Peptidase_S51"/>
    <property type="match status" value="1"/>
</dbReference>
<dbReference type="AlphaFoldDB" id="I4CMM1"/>